<dbReference type="FunFam" id="3.40.50.880:FF:000033">
    <property type="entry name" value="Glutamine amidotransferase class-I"/>
    <property type="match status" value="1"/>
</dbReference>
<reference evidence="2 3" key="1">
    <citation type="submission" date="2013-09" db="EMBL/GenBank/DDBJ databases">
        <authorList>
            <person name="Zeng Z."/>
            <person name="Chen C."/>
        </authorList>
    </citation>
    <scope>NUCLEOTIDE SEQUENCE [LARGE SCALE GENOMIC DNA]</scope>
    <source>
        <strain evidence="2 3">WB 4.1-42</strain>
    </source>
</reference>
<dbReference type="EMBL" id="JRLY01000014">
    <property type="protein sequence ID" value="KGO91842.1"/>
    <property type="molecule type" value="Genomic_DNA"/>
</dbReference>
<comment type="caution">
    <text evidence="2">The sequence shown here is derived from an EMBL/GenBank/DDBJ whole genome shotgun (WGS) entry which is preliminary data.</text>
</comment>
<dbReference type="PANTHER" id="PTHR42695:SF5">
    <property type="entry name" value="GLUTAMINE AMIDOTRANSFERASE YLR126C-RELATED"/>
    <property type="match status" value="1"/>
</dbReference>
<dbReference type="InterPro" id="IPR029062">
    <property type="entry name" value="Class_I_gatase-like"/>
</dbReference>
<sequence>MNIHIFQHVSFEGPGYITNWAEDNGHTVTATHFYEAYTLPDLNAIDWLIVMGGPMGVYQEDMYEWLAAEKAFIKKAIAAGKTVVGICLGSQLIAEVLDAEVYPNNQKEIGWFPVRATQEGKNHPLLKGIDLTAPVFHWHGDTFNLPPDATLLLVSEACKNQAFVYKDKVLGLQFHLEATPESLQLMVQHGLEELVPGTYIETAEAILANANLTRNTNAILSKLFTRLSNS</sequence>
<dbReference type="GO" id="GO:0016740">
    <property type="term" value="F:transferase activity"/>
    <property type="evidence" value="ECO:0007669"/>
    <property type="project" value="UniProtKB-KW"/>
</dbReference>
<evidence type="ECO:0000259" key="1">
    <source>
        <dbReference type="Pfam" id="PF00117"/>
    </source>
</evidence>
<dbReference type="GO" id="GO:0005829">
    <property type="term" value="C:cytosol"/>
    <property type="evidence" value="ECO:0007669"/>
    <property type="project" value="TreeGrafter"/>
</dbReference>
<dbReference type="CDD" id="cd01741">
    <property type="entry name" value="GATase1_1"/>
    <property type="match status" value="1"/>
</dbReference>
<protein>
    <submittedName>
        <fullName evidence="2">Amidotransferase</fullName>
    </submittedName>
</protein>
<keyword evidence="2" id="KW-0808">Transferase</keyword>
<dbReference type="PANTHER" id="PTHR42695">
    <property type="entry name" value="GLUTAMINE AMIDOTRANSFERASE YLR126C-RELATED"/>
    <property type="match status" value="1"/>
</dbReference>
<dbReference type="Proteomes" id="UP000030111">
    <property type="component" value="Unassembled WGS sequence"/>
</dbReference>
<dbReference type="InterPro" id="IPR017926">
    <property type="entry name" value="GATASE"/>
</dbReference>
<gene>
    <name evidence="2" type="ORF">Q766_15460</name>
</gene>
<dbReference type="Gene3D" id="3.40.50.880">
    <property type="match status" value="1"/>
</dbReference>
<dbReference type="OrthoDB" id="9807137at2"/>
<organism evidence="2 3">
    <name type="scientific">Flavobacterium subsaxonicum WB 4.1-42 = DSM 21790</name>
    <dbReference type="NCBI Taxonomy" id="1121898"/>
    <lineage>
        <taxon>Bacteria</taxon>
        <taxon>Pseudomonadati</taxon>
        <taxon>Bacteroidota</taxon>
        <taxon>Flavobacteriia</taxon>
        <taxon>Flavobacteriales</taxon>
        <taxon>Flavobacteriaceae</taxon>
        <taxon>Flavobacterium</taxon>
    </lineage>
</organism>
<dbReference type="RefSeq" id="WP_026991580.1">
    <property type="nucleotide sequence ID" value="NZ_JRLY01000014.1"/>
</dbReference>
<dbReference type="STRING" id="1121898.GCA_000422725_00076"/>
<name>A0A0A2MGP3_9FLAO</name>
<dbReference type="Pfam" id="PF00117">
    <property type="entry name" value="GATase"/>
    <property type="match status" value="1"/>
</dbReference>
<evidence type="ECO:0000313" key="3">
    <source>
        <dbReference type="Proteomes" id="UP000030111"/>
    </source>
</evidence>
<dbReference type="eggNOG" id="COG0518">
    <property type="taxonomic scope" value="Bacteria"/>
</dbReference>
<dbReference type="AlphaFoldDB" id="A0A0A2MGP3"/>
<keyword evidence="3" id="KW-1185">Reference proteome</keyword>
<dbReference type="PROSITE" id="PS51273">
    <property type="entry name" value="GATASE_TYPE_1"/>
    <property type="match status" value="1"/>
</dbReference>
<proteinExistence type="predicted"/>
<dbReference type="SUPFAM" id="SSF52317">
    <property type="entry name" value="Class I glutamine amidotransferase-like"/>
    <property type="match status" value="1"/>
</dbReference>
<feature type="domain" description="Glutamine amidotransferase" evidence="1">
    <location>
        <begin position="41"/>
        <end position="182"/>
    </location>
</feature>
<accession>A0A0A2MGP3</accession>
<evidence type="ECO:0000313" key="2">
    <source>
        <dbReference type="EMBL" id="KGO91842.1"/>
    </source>
</evidence>
<dbReference type="InterPro" id="IPR044992">
    <property type="entry name" value="ChyE-like"/>
</dbReference>